<dbReference type="GO" id="GO:0003677">
    <property type="term" value="F:DNA binding"/>
    <property type="evidence" value="ECO:0007669"/>
    <property type="project" value="UniProtKB-KW"/>
</dbReference>
<keyword evidence="8" id="KW-0812">Transmembrane</keyword>
<accession>A0A9W9FUH3</accession>
<reference evidence="10" key="2">
    <citation type="journal article" date="2023" name="IMA Fungus">
        <title>Comparative genomic study of the Penicillium genus elucidates a diverse pangenome and 15 lateral gene transfer events.</title>
        <authorList>
            <person name="Petersen C."/>
            <person name="Sorensen T."/>
            <person name="Nielsen M.R."/>
            <person name="Sondergaard T.E."/>
            <person name="Sorensen J.L."/>
            <person name="Fitzpatrick D.A."/>
            <person name="Frisvad J.C."/>
            <person name="Nielsen K.L."/>
        </authorList>
    </citation>
    <scope>NUCLEOTIDE SEQUENCE</scope>
    <source>
        <strain evidence="10">IBT 30069</strain>
    </source>
</reference>
<proteinExistence type="predicted"/>
<feature type="region of interest" description="Disordered" evidence="7">
    <location>
        <begin position="186"/>
        <end position="210"/>
    </location>
</feature>
<dbReference type="AlphaFoldDB" id="A0A9W9FUH3"/>
<evidence type="ECO:0000256" key="1">
    <source>
        <dbReference type="ARBA" id="ARBA00022723"/>
    </source>
</evidence>
<evidence type="ECO:0000259" key="9">
    <source>
        <dbReference type="SMART" id="SM00906"/>
    </source>
</evidence>
<keyword evidence="8" id="KW-1133">Transmembrane helix</keyword>
<evidence type="ECO:0000313" key="10">
    <source>
        <dbReference type="EMBL" id="KAJ5106598.1"/>
    </source>
</evidence>
<keyword evidence="1" id="KW-0479">Metal-binding</keyword>
<dbReference type="SMART" id="SM00906">
    <property type="entry name" value="Fungal_trans"/>
    <property type="match status" value="1"/>
</dbReference>
<sequence>MPPSTTPHKRKYVTTACDACRESKVKRVDASAGSDSPKNRTFKLIFMDSAMEHDRPAQTAKIKCGNVNTKLVPINGSIISLRFVVDLLVNRVDELFQFIVDQGLSPPPMFNENDTALKNALETLGLGHIKMALEAIETKERQPSDSDHPGTIRSNLIGEVHNYDVDIGELDPDMNLLIQPFMSNLDSQHDLPPSDTASSHGAASDGSFQLLDNPSPVNLVKCSETVAKDLPRSGGPNCASANSARVDREQQIFDASWSRRASKPSIRGDTISPRADDTCTDFNDGSEMEDIVHRLSNRMGSLQIGTDGNVRYYGPTSHFNLLRMPTPDNLTVHRTVRKDGQDILNRLSIGKHVPKELEDHLLNLYFTWQNPTIDVVDRGMYQMARQQWQDHMEDTPYYSEALTNAMCCLGAAFEPRYHPEFITYPKSVADFFADRAKALLDIELDSPSVATIQAMVVLSGHDIGCKRDSRGWLYSGMAMRLAFDLGLHIDMSAHVADGSFSPAAAALRRMVFWGAYNLDHHWGFLLGRPSRISVEDVTVEMPGHDPTWAQSEKWNPYGLPYPVEILQNVTIPNPVTLISQYRVWLCHIMTPLGHVLYGSSKISKEELQALNEETTSRLVHWMTSLPAPLQVKADDLQTPYLPHILLLHMHYHQAIIHAHRPWMSTESIQPQPPRGPGSSHARKMCIDSAVAIARLLRIYESHYTFRRMNIQAVAITCSAALMLIFALVLRGRDESDDTVAHLHVCFRALEEFGSSWESAKRAQSFLLHMQGIWESCIRPQRSGKRVASQSRNDLAGNRSGPKKSRLSMSPHSAFSREGEGHLVDSETEQFNWLWAASIREQSRQPMTNFRP</sequence>
<evidence type="ECO:0000256" key="4">
    <source>
        <dbReference type="ARBA" id="ARBA00023125"/>
    </source>
</evidence>
<comment type="caution">
    <text evidence="10">The sequence shown here is derived from an EMBL/GenBank/DDBJ whole genome shotgun (WGS) entry which is preliminary data.</text>
</comment>
<dbReference type="PANTHER" id="PTHR31313">
    <property type="entry name" value="TY1 ENHANCER ACTIVATOR"/>
    <property type="match status" value="1"/>
</dbReference>
<evidence type="ECO:0000256" key="7">
    <source>
        <dbReference type="SAM" id="MobiDB-lite"/>
    </source>
</evidence>
<dbReference type="Proteomes" id="UP001149165">
    <property type="component" value="Unassembled WGS sequence"/>
</dbReference>
<evidence type="ECO:0000256" key="3">
    <source>
        <dbReference type="ARBA" id="ARBA00023015"/>
    </source>
</evidence>
<gene>
    <name evidence="10" type="ORF">N7456_003273</name>
</gene>
<evidence type="ECO:0000313" key="11">
    <source>
        <dbReference type="Proteomes" id="UP001149165"/>
    </source>
</evidence>
<feature type="compositionally biased region" description="Basic and acidic residues" evidence="7">
    <location>
        <begin position="814"/>
        <end position="823"/>
    </location>
</feature>
<feature type="region of interest" description="Disordered" evidence="7">
    <location>
        <begin position="257"/>
        <end position="277"/>
    </location>
</feature>
<dbReference type="CDD" id="cd12148">
    <property type="entry name" value="fungal_TF_MHR"/>
    <property type="match status" value="1"/>
</dbReference>
<evidence type="ECO:0000256" key="2">
    <source>
        <dbReference type="ARBA" id="ARBA00022833"/>
    </source>
</evidence>
<keyword evidence="6" id="KW-0539">Nucleus</keyword>
<feature type="transmembrane region" description="Helical" evidence="8">
    <location>
        <begin position="710"/>
        <end position="729"/>
    </location>
</feature>
<dbReference type="Pfam" id="PF04082">
    <property type="entry name" value="Fungal_trans"/>
    <property type="match status" value="1"/>
</dbReference>
<dbReference type="OrthoDB" id="2154091at2759"/>
<dbReference type="GO" id="GO:0008270">
    <property type="term" value="F:zinc ion binding"/>
    <property type="evidence" value="ECO:0007669"/>
    <property type="project" value="InterPro"/>
</dbReference>
<dbReference type="PANTHER" id="PTHR31313:SF77">
    <property type="entry name" value="ZN(II)2CYS6 TRANSCRIPTION FACTOR (EUROFUNG)"/>
    <property type="match status" value="1"/>
</dbReference>
<protein>
    <submittedName>
        <fullName evidence="10">Fungal-specific transcription factor domain-containing protein</fullName>
    </submittedName>
</protein>
<organism evidence="10 11">
    <name type="scientific">Penicillium angulare</name>
    <dbReference type="NCBI Taxonomy" id="116970"/>
    <lineage>
        <taxon>Eukaryota</taxon>
        <taxon>Fungi</taxon>
        <taxon>Dikarya</taxon>
        <taxon>Ascomycota</taxon>
        <taxon>Pezizomycotina</taxon>
        <taxon>Eurotiomycetes</taxon>
        <taxon>Eurotiomycetidae</taxon>
        <taxon>Eurotiales</taxon>
        <taxon>Aspergillaceae</taxon>
        <taxon>Penicillium</taxon>
    </lineage>
</organism>
<keyword evidence="4" id="KW-0238">DNA-binding</keyword>
<dbReference type="EMBL" id="JAPQKH010000003">
    <property type="protein sequence ID" value="KAJ5106598.1"/>
    <property type="molecule type" value="Genomic_DNA"/>
</dbReference>
<feature type="region of interest" description="Disordered" evidence="7">
    <location>
        <begin position="783"/>
        <end position="823"/>
    </location>
</feature>
<dbReference type="InterPro" id="IPR051615">
    <property type="entry name" value="Transcr_Regulatory_Elem"/>
</dbReference>
<feature type="domain" description="Xylanolytic transcriptional activator regulatory" evidence="9">
    <location>
        <begin position="471"/>
        <end position="548"/>
    </location>
</feature>
<name>A0A9W9FUH3_9EURO</name>
<keyword evidence="11" id="KW-1185">Reference proteome</keyword>
<evidence type="ECO:0000256" key="8">
    <source>
        <dbReference type="SAM" id="Phobius"/>
    </source>
</evidence>
<feature type="compositionally biased region" description="Polar residues" evidence="7">
    <location>
        <begin position="195"/>
        <end position="210"/>
    </location>
</feature>
<keyword evidence="5" id="KW-0804">Transcription</keyword>
<keyword evidence="2" id="KW-0862">Zinc</keyword>
<dbReference type="GO" id="GO:0006351">
    <property type="term" value="P:DNA-templated transcription"/>
    <property type="evidence" value="ECO:0007669"/>
    <property type="project" value="InterPro"/>
</dbReference>
<reference evidence="10" key="1">
    <citation type="submission" date="2022-11" db="EMBL/GenBank/DDBJ databases">
        <authorList>
            <person name="Petersen C."/>
        </authorList>
    </citation>
    <scope>NUCLEOTIDE SEQUENCE</scope>
    <source>
        <strain evidence="10">IBT 30069</strain>
    </source>
</reference>
<keyword evidence="3" id="KW-0805">Transcription regulation</keyword>
<evidence type="ECO:0000256" key="6">
    <source>
        <dbReference type="ARBA" id="ARBA00023242"/>
    </source>
</evidence>
<keyword evidence="8" id="KW-0472">Membrane</keyword>
<dbReference type="InterPro" id="IPR007219">
    <property type="entry name" value="XnlR_reg_dom"/>
</dbReference>
<evidence type="ECO:0000256" key="5">
    <source>
        <dbReference type="ARBA" id="ARBA00023163"/>
    </source>
</evidence>